<proteinExistence type="predicted"/>
<protein>
    <submittedName>
        <fullName evidence="1">Uncharacterized protein</fullName>
    </submittedName>
</protein>
<keyword evidence="1" id="KW-0614">Plasmid</keyword>
<evidence type="ECO:0000313" key="2">
    <source>
        <dbReference type="Proteomes" id="UP000215256"/>
    </source>
</evidence>
<geneLocation type="plasmid" evidence="1 2">
    <name>unnamed1</name>
</geneLocation>
<name>A0A248UQ89_9HYPH</name>
<accession>A0A248UQ89</accession>
<dbReference type="KEGG" id="och:CES85_3451"/>
<dbReference type="AlphaFoldDB" id="A0A248UQ89"/>
<dbReference type="Proteomes" id="UP000215256">
    <property type="component" value="Plasmid unnamed1"/>
</dbReference>
<reference evidence="1 2" key="1">
    <citation type="submission" date="2017-07" db="EMBL/GenBank/DDBJ databases">
        <title>Phylogenetic study on the rhizospheric bacterium Ochrobactrum sp. A44.</title>
        <authorList>
            <person name="Krzyzanowska D.M."/>
            <person name="Ossowicki A."/>
            <person name="Rajewska M."/>
            <person name="Maciag T."/>
            <person name="Kaczynski Z."/>
            <person name="Czerwicka M."/>
            <person name="Jafra S."/>
        </authorList>
    </citation>
    <scope>NUCLEOTIDE SEQUENCE [LARGE SCALE GENOMIC DNA]</scope>
    <source>
        <strain evidence="1 2">A44</strain>
        <plasmid evidence="1 2">unnamed1</plasmid>
    </source>
</reference>
<evidence type="ECO:0000313" key="1">
    <source>
        <dbReference type="EMBL" id="ASV88571.1"/>
    </source>
</evidence>
<dbReference type="EMBL" id="CP022605">
    <property type="protein sequence ID" value="ASV88571.1"/>
    <property type="molecule type" value="Genomic_DNA"/>
</dbReference>
<gene>
    <name evidence="1" type="ORF">CES85_3451</name>
</gene>
<sequence>MVSTTGTIGVAKPNSFELSDETVRLIEIAKTGHYTSVFSAPNLNLLRLGLSMRPCRSTPAFSDQSGN</sequence>
<organism evidence="1 2">
    <name type="scientific">Ochrobactrum quorumnocens</name>
    <dbReference type="NCBI Taxonomy" id="271865"/>
    <lineage>
        <taxon>Bacteria</taxon>
        <taxon>Pseudomonadati</taxon>
        <taxon>Pseudomonadota</taxon>
        <taxon>Alphaproteobacteria</taxon>
        <taxon>Hyphomicrobiales</taxon>
        <taxon>Brucellaceae</taxon>
        <taxon>Brucella/Ochrobactrum group</taxon>
        <taxon>Ochrobactrum</taxon>
    </lineage>
</organism>